<organism evidence="2 3">
    <name type="scientific">Megamonas hypermegale</name>
    <dbReference type="NCBI Taxonomy" id="158847"/>
    <lineage>
        <taxon>Bacteria</taxon>
        <taxon>Bacillati</taxon>
        <taxon>Bacillota</taxon>
        <taxon>Negativicutes</taxon>
        <taxon>Selenomonadales</taxon>
        <taxon>Selenomonadaceae</taxon>
        <taxon>Megamonas</taxon>
    </lineage>
</organism>
<sequence>MISIAEQNRRRKAVEYSIATCELEGCIISDEYRKLSEKYIKGEMTLEEMGKIIRRNLPSNKSK</sequence>
<dbReference type="InterPro" id="IPR043038">
    <property type="entry name" value="VbhA_sf"/>
</dbReference>
<protein>
    <recommendedName>
        <fullName evidence="1">Antitoxin VbhA domain-containing protein</fullName>
    </recommendedName>
</protein>
<dbReference type="Gene3D" id="1.10.8.1050">
    <property type="entry name" value="Antitoxin VbhA-like"/>
    <property type="match status" value="1"/>
</dbReference>
<dbReference type="Proteomes" id="UP000255234">
    <property type="component" value="Unassembled WGS sequence"/>
</dbReference>
<evidence type="ECO:0000313" key="2">
    <source>
        <dbReference type="EMBL" id="STY91800.1"/>
    </source>
</evidence>
<dbReference type="RefSeq" id="WP_115152447.1">
    <property type="nucleotide sequence ID" value="NZ_UGPP01000003.1"/>
</dbReference>
<evidence type="ECO:0000259" key="1">
    <source>
        <dbReference type="Pfam" id="PF18495"/>
    </source>
</evidence>
<name>A0A378PU00_9FIRM</name>
<reference evidence="2 3" key="1">
    <citation type="submission" date="2018-06" db="EMBL/GenBank/DDBJ databases">
        <authorList>
            <consortium name="Pathogen Informatics"/>
            <person name="Doyle S."/>
        </authorList>
    </citation>
    <scope>NUCLEOTIDE SEQUENCE [LARGE SCALE GENOMIC DNA]</scope>
    <source>
        <strain evidence="2 3">NCTC10571</strain>
    </source>
</reference>
<dbReference type="EMBL" id="UGPP01000003">
    <property type="protein sequence ID" value="STY91800.1"/>
    <property type="molecule type" value="Genomic_DNA"/>
</dbReference>
<dbReference type="Pfam" id="PF18495">
    <property type="entry name" value="VbhA"/>
    <property type="match status" value="1"/>
</dbReference>
<dbReference type="InterPro" id="IPR041535">
    <property type="entry name" value="VbhA"/>
</dbReference>
<dbReference type="InterPro" id="IPR033788">
    <property type="entry name" value="VbhA-like"/>
</dbReference>
<accession>A0A378PU00</accession>
<dbReference type="AlphaFoldDB" id="A0A378PU00"/>
<proteinExistence type="predicted"/>
<evidence type="ECO:0000313" key="3">
    <source>
        <dbReference type="Proteomes" id="UP000255234"/>
    </source>
</evidence>
<gene>
    <name evidence="2" type="ORF">NCTC10571_02621</name>
</gene>
<dbReference type="CDD" id="cd11586">
    <property type="entry name" value="VbhA_like"/>
    <property type="match status" value="1"/>
</dbReference>
<feature type="domain" description="Antitoxin VbhA" evidence="1">
    <location>
        <begin position="10"/>
        <end position="55"/>
    </location>
</feature>